<evidence type="ECO:0000259" key="1">
    <source>
        <dbReference type="SMART" id="SM00966"/>
    </source>
</evidence>
<keyword evidence="5" id="KW-1185">Reference proteome</keyword>
<dbReference type="AlphaFoldDB" id="A0AAJ4RBB8"/>
<feature type="domain" description="SpoVT-AbrB" evidence="1">
    <location>
        <begin position="6"/>
        <end position="47"/>
    </location>
</feature>
<dbReference type="Proteomes" id="UP000298805">
    <property type="component" value="Chromosome"/>
</dbReference>
<dbReference type="InterPro" id="IPR047976">
    <property type="entry name" value="Anti_VapB2-like"/>
</dbReference>
<sequence>MITKVFKNGNSKAIRIPKNFIDDNVELVEIKKEGDKIVIVPKKNSLDELFELIEKNKEITKDFLDERNQPLTPSKEIF</sequence>
<dbReference type="SUPFAM" id="SSF89447">
    <property type="entry name" value="AbrB/MazE/MraZ-like"/>
    <property type="match status" value="1"/>
</dbReference>
<dbReference type="SMART" id="SM00966">
    <property type="entry name" value="SpoVT_AbrB"/>
    <property type="match status" value="1"/>
</dbReference>
<dbReference type="Gene3D" id="2.10.260.10">
    <property type="match status" value="1"/>
</dbReference>
<organism evidence="3 4">
    <name type="scientific">Caminibacter pacificus</name>
    <dbReference type="NCBI Taxonomy" id="1424653"/>
    <lineage>
        <taxon>Bacteria</taxon>
        <taxon>Pseudomonadati</taxon>
        <taxon>Campylobacterota</taxon>
        <taxon>Epsilonproteobacteria</taxon>
        <taxon>Nautiliales</taxon>
        <taxon>Nautiliaceae</taxon>
        <taxon>Caminibacter</taxon>
    </lineage>
</organism>
<evidence type="ECO:0000313" key="2">
    <source>
        <dbReference type="EMBL" id="QCI29128.1"/>
    </source>
</evidence>
<dbReference type="EMBL" id="CP027432">
    <property type="protein sequence ID" value="QCI29128.1"/>
    <property type="molecule type" value="Genomic_DNA"/>
</dbReference>
<dbReference type="NCBIfam" id="NF040493">
    <property type="entry name" value="TA_anti_VapB"/>
    <property type="match status" value="1"/>
</dbReference>
<dbReference type="GO" id="GO:0003677">
    <property type="term" value="F:DNA binding"/>
    <property type="evidence" value="ECO:0007669"/>
    <property type="project" value="UniProtKB-KW"/>
</dbReference>
<protein>
    <submittedName>
        <fullName evidence="2">AbrB/MazE/SpoVT family DNA-binding domain-containing protein</fullName>
    </submittedName>
    <submittedName>
        <fullName evidence="3">Antitoxin VapB</fullName>
    </submittedName>
</protein>
<reference evidence="2" key="3">
    <citation type="submission" date="2019-06" db="EMBL/GenBank/DDBJ databases">
        <title>A comparative analysis of the Nautiliaceae.</title>
        <authorList>
            <person name="Grosche A."/>
            <person name="Smedile F."/>
            <person name="Vetriani C."/>
        </authorList>
    </citation>
    <scope>NUCLEOTIDE SEQUENCE</scope>
    <source>
        <strain evidence="2">TB6</strain>
    </source>
</reference>
<evidence type="ECO:0000313" key="4">
    <source>
        <dbReference type="Proteomes" id="UP000272781"/>
    </source>
</evidence>
<dbReference type="Pfam" id="PF04014">
    <property type="entry name" value="MazE_antitoxin"/>
    <property type="match status" value="1"/>
</dbReference>
<evidence type="ECO:0000313" key="3">
    <source>
        <dbReference type="EMBL" id="ROR39053.1"/>
    </source>
</evidence>
<proteinExistence type="predicted"/>
<reference evidence="3 4" key="2">
    <citation type="submission" date="2018-11" db="EMBL/GenBank/DDBJ databases">
        <title>Genomic Encyclopedia of Type Strains, Phase IV (KMG-IV): sequencing the most valuable type-strain genomes for metagenomic binning, comparative biology and taxonomic classification.</title>
        <authorList>
            <person name="Goeker M."/>
        </authorList>
    </citation>
    <scope>NUCLEOTIDE SEQUENCE [LARGE SCALE GENOMIC DNA]</scope>
    <source>
        <strain evidence="3 4">DSM 27783</strain>
    </source>
</reference>
<dbReference type="RefSeq" id="WP_123352932.1">
    <property type="nucleotide sequence ID" value="NZ_CP027432.2"/>
</dbReference>
<dbReference type="InterPro" id="IPR037914">
    <property type="entry name" value="SpoVT-AbrB_sf"/>
</dbReference>
<evidence type="ECO:0000313" key="5">
    <source>
        <dbReference type="Proteomes" id="UP000298805"/>
    </source>
</evidence>
<keyword evidence="2" id="KW-0238">DNA-binding</keyword>
<name>A0AAJ4RBB8_9BACT</name>
<dbReference type="InterPro" id="IPR007159">
    <property type="entry name" value="SpoVT-AbrB_dom"/>
</dbReference>
<reference evidence="5" key="1">
    <citation type="submission" date="2018-03" db="EMBL/GenBank/DDBJ databases">
        <title>A comparative analysis of the Nautiliaceae.</title>
        <authorList>
            <person name="Grosche A."/>
            <person name="Smedile F."/>
            <person name="Vetriani C."/>
        </authorList>
    </citation>
    <scope>NUCLEOTIDE SEQUENCE [LARGE SCALE GENOMIC DNA]</scope>
    <source>
        <strain evidence="5">TB6</strain>
    </source>
</reference>
<dbReference type="EMBL" id="RJVK01000004">
    <property type="protein sequence ID" value="ROR39053.1"/>
    <property type="molecule type" value="Genomic_DNA"/>
</dbReference>
<accession>A0AAJ4RBB8</accession>
<dbReference type="Proteomes" id="UP000272781">
    <property type="component" value="Unassembled WGS sequence"/>
</dbReference>
<gene>
    <name evidence="2" type="ORF">C6V80_09220</name>
    <name evidence="3" type="ORF">EDC58_1544</name>
</gene>